<feature type="chain" id="PRO_5002711896" description="SCP domain-containing protein" evidence="1">
    <location>
        <begin position="26"/>
        <end position="209"/>
    </location>
</feature>
<dbReference type="AlphaFoldDB" id="A7RM41"/>
<dbReference type="Proteomes" id="UP000001593">
    <property type="component" value="Unassembled WGS sequence"/>
</dbReference>
<dbReference type="Gene3D" id="3.40.33.10">
    <property type="entry name" value="CAP"/>
    <property type="match status" value="1"/>
</dbReference>
<proteinExistence type="predicted"/>
<feature type="signal peptide" evidence="1">
    <location>
        <begin position="1"/>
        <end position="25"/>
    </location>
</feature>
<evidence type="ECO:0000313" key="4">
    <source>
        <dbReference type="Proteomes" id="UP000001593"/>
    </source>
</evidence>
<dbReference type="InterPro" id="IPR014044">
    <property type="entry name" value="CAP_dom"/>
</dbReference>
<dbReference type="Pfam" id="PF00188">
    <property type="entry name" value="CAP"/>
    <property type="match status" value="1"/>
</dbReference>
<dbReference type="SMART" id="SM00198">
    <property type="entry name" value="SCP"/>
    <property type="match status" value="1"/>
</dbReference>
<dbReference type="HOGENOM" id="CLU_1316795_0_0_1"/>
<evidence type="ECO:0000259" key="2">
    <source>
        <dbReference type="SMART" id="SM00198"/>
    </source>
</evidence>
<dbReference type="EMBL" id="DS469519">
    <property type="protein sequence ID" value="EDO47536.1"/>
    <property type="molecule type" value="Genomic_DNA"/>
</dbReference>
<dbReference type="InParanoid" id="A7RM41"/>
<evidence type="ECO:0000313" key="3">
    <source>
        <dbReference type="EMBL" id="EDO47536.1"/>
    </source>
</evidence>
<gene>
    <name evidence="3" type="ORF">NEMVEDRAFT_v1g199125</name>
</gene>
<dbReference type="PANTHER" id="PTHR10334">
    <property type="entry name" value="CYSTEINE-RICH SECRETORY PROTEIN-RELATED"/>
    <property type="match status" value="1"/>
</dbReference>
<keyword evidence="1" id="KW-0732">Signal</keyword>
<name>A7RM41_NEMVE</name>
<feature type="domain" description="SCP" evidence="2">
    <location>
        <begin position="38"/>
        <end position="172"/>
    </location>
</feature>
<reference evidence="3 4" key="1">
    <citation type="journal article" date="2007" name="Science">
        <title>Sea anemone genome reveals ancestral eumetazoan gene repertoire and genomic organization.</title>
        <authorList>
            <person name="Putnam N.H."/>
            <person name="Srivastava M."/>
            <person name="Hellsten U."/>
            <person name="Dirks B."/>
            <person name="Chapman J."/>
            <person name="Salamov A."/>
            <person name="Terry A."/>
            <person name="Shapiro H."/>
            <person name="Lindquist E."/>
            <person name="Kapitonov V.V."/>
            <person name="Jurka J."/>
            <person name="Genikhovich G."/>
            <person name="Grigoriev I.V."/>
            <person name="Lucas S.M."/>
            <person name="Steele R.E."/>
            <person name="Finnerty J.R."/>
            <person name="Technau U."/>
            <person name="Martindale M.Q."/>
            <person name="Rokhsar D.S."/>
        </authorList>
    </citation>
    <scope>NUCLEOTIDE SEQUENCE [LARGE SCALE GENOMIC DNA]</scope>
    <source>
        <strain evidence="4">CH2 X CH6</strain>
    </source>
</reference>
<sequence>MGRWTILVDLCFLLAVILCTGPVGSRIVQVFIPDSKSTVPHSALQAHNKYRAMHHSSALNWSDSLAAQAQAVADKMAGRGSFLTGQRDMALNMGQNLAKLAGNPHYYTELSPRLNANTGRPRNPKILKSEFASQVVWQNTKEFGVGCARSADNSSGPVYVVALYKPAGNIPRLLRENVLAPGERGGHTDVYSTLFKRHFKGDTSQGKIY</sequence>
<dbReference type="GO" id="GO:0005615">
    <property type="term" value="C:extracellular space"/>
    <property type="evidence" value="ECO:0000318"/>
    <property type="project" value="GO_Central"/>
</dbReference>
<keyword evidence="4" id="KW-1185">Reference proteome</keyword>
<dbReference type="InterPro" id="IPR035940">
    <property type="entry name" value="CAP_sf"/>
</dbReference>
<protein>
    <recommendedName>
        <fullName evidence="2">SCP domain-containing protein</fullName>
    </recommendedName>
</protein>
<evidence type="ECO:0000256" key="1">
    <source>
        <dbReference type="SAM" id="SignalP"/>
    </source>
</evidence>
<organism evidence="3 4">
    <name type="scientific">Nematostella vectensis</name>
    <name type="common">Starlet sea anemone</name>
    <dbReference type="NCBI Taxonomy" id="45351"/>
    <lineage>
        <taxon>Eukaryota</taxon>
        <taxon>Metazoa</taxon>
        <taxon>Cnidaria</taxon>
        <taxon>Anthozoa</taxon>
        <taxon>Hexacorallia</taxon>
        <taxon>Actiniaria</taxon>
        <taxon>Edwardsiidae</taxon>
        <taxon>Nematostella</taxon>
    </lineage>
</organism>
<dbReference type="InterPro" id="IPR001283">
    <property type="entry name" value="CRISP-related"/>
</dbReference>
<dbReference type="PhylomeDB" id="A7RM41"/>
<dbReference type="SUPFAM" id="SSF55797">
    <property type="entry name" value="PR-1-like"/>
    <property type="match status" value="1"/>
</dbReference>
<accession>A7RM41</accession>